<dbReference type="GO" id="GO:0004715">
    <property type="term" value="F:non-membrane spanning protein tyrosine kinase activity"/>
    <property type="evidence" value="ECO:0007669"/>
    <property type="project" value="UniProtKB-EC"/>
</dbReference>
<evidence type="ECO:0000313" key="20">
    <source>
        <dbReference type="Proteomes" id="UP001165524"/>
    </source>
</evidence>
<dbReference type="InterPro" id="IPR032807">
    <property type="entry name" value="GNVR"/>
</dbReference>
<comment type="catalytic activity">
    <reaction evidence="13">
        <text>L-tyrosyl-[protein] + ATP = O-phospho-L-tyrosyl-[protein] + ADP + H(+)</text>
        <dbReference type="Rhea" id="RHEA:10596"/>
        <dbReference type="Rhea" id="RHEA-COMP:10136"/>
        <dbReference type="Rhea" id="RHEA-COMP:20101"/>
        <dbReference type="ChEBI" id="CHEBI:15378"/>
        <dbReference type="ChEBI" id="CHEBI:30616"/>
        <dbReference type="ChEBI" id="CHEBI:46858"/>
        <dbReference type="ChEBI" id="CHEBI:61978"/>
        <dbReference type="ChEBI" id="CHEBI:456216"/>
    </reaction>
</comment>
<evidence type="ECO:0000256" key="1">
    <source>
        <dbReference type="ARBA" id="ARBA00004429"/>
    </source>
</evidence>
<evidence type="ECO:0000256" key="7">
    <source>
        <dbReference type="ARBA" id="ARBA00022741"/>
    </source>
</evidence>
<keyword evidence="14" id="KW-0175">Coiled coil</keyword>
<dbReference type="InterPro" id="IPR025669">
    <property type="entry name" value="AAA_dom"/>
</dbReference>
<evidence type="ECO:0000256" key="6">
    <source>
        <dbReference type="ARBA" id="ARBA00022692"/>
    </source>
</evidence>
<dbReference type="InterPro" id="IPR005702">
    <property type="entry name" value="Wzc-like_C"/>
</dbReference>
<feature type="domain" description="Polysaccharide chain length determinant N-terminal" evidence="16">
    <location>
        <begin position="21"/>
        <end position="112"/>
    </location>
</feature>
<dbReference type="InterPro" id="IPR027417">
    <property type="entry name" value="P-loop_NTPase"/>
</dbReference>
<comment type="similarity">
    <text evidence="2">Belongs to the etk/wzc family.</text>
</comment>
<proteinExistence type="inferred from homology"/>
<evidence type="ECO:0000259" key="16">
    <source>
        <dbReference type="Pfam" id="PF02706"/>
    </source>
</evidence>
<evidence type="ECO:0000259" key="17">
    <source>
        <dbReference type="Pfam" id="PF13614"/>
    </source>
</evidence>
<feature type="domain" description="Tyrosine-protein kinase G-rich" evidence="18">
    <location>
        <begin position="385"/>
        <end position="466"/>
    </location>
</feature>
<keyword evidence="7" id="KW-0547">Nucleotide-binding</keyword>
<name>A0ABT0EAD2_9GAMM</name>
<sequence length="735" mass="82293">MTQDNTRNTGGRSGMMKESMDEIDLTRLWALLVDHRGQIIGATVLAFIIGVLYTFIATPVYRADALLQIEARQSGLPVLGDLSEMLGGESSAQTEIEIVRSRMVLGNAADELRADIRVAPSRAPIIGRFFGPSDRDNQILFSGWGDSERQLWIEQFTVPDWLLGETFVLETGDEPGAFRLLLEDVEVLAGQQGQLLNSSDGRISLKVLELNAEPGTRFDVRKLSRLAVMQQLQSSLSVGERGRNTGILNLSMTGINPARVQQTLDAVARNYLMQNVQRRSAEAEKSLEFLDEQVPQIRDELNDAEEKLNAYRLESESVDLSLETKSVLDQLVQLEAKLNELKFHESEVNRLYTREHPAYRTLLEQRRSFEQERDRLNQQVKNLPETQQQILRLMRDVELNQQIYVQLLNRVQELRIMKAGTVGNVRIIDNAQVLPEPIKPKKPLIVALATLLGLMAAIGMVFVRAAFNRGIESPDQLEQDGIPVYATLPLSEDQVKNERLLARISRRRGTAPKIHQLLAQTNPGDLTVEALRSLRTSLHFAMLESTNNVLMFSGPSPDVGKSFVSANFAMVLAQVGQRVLLLDGDMRKGHLHRYFTENPSVGLSTYLAGRHSIDEITVRTDVPGLDFISRGEIPPNPAELLMHPRFGQLMEQLSAAYDLVLIDTPPILAVTDAAIIGRSAGTSLVVTRYGRNSVREVEQTLDRFERNGVQIKGCILNAVERKASNAYSYYAYEYK</sequence>
<organism evidence="19 20">
    <name type="scientific">Alcanivorax quisquiliarum</name>
    <dbReference type="NCBI Taxonomy" id="2933565"/>
    <lineage>
        <taxon>Bacteria</taxon>
        <taxon>Pseudomonadati</taxon>
        <taxon>Pseudomonadota</taxon>
        <taxon>Gammaproteobacteria</taxon>
        <taxon>Oceanospirillales</taxon>
        <taxon>Alcanivoracaceae</taxon>
        <taxon>Alcanivorax</taxon>
    </lineage>
</organism>
<keyword evidence="11 15" id="KW-0472">Membrane</keyword>
<evidence type="ECO:0000313" key="19">
    <source>
        <dbReference type="EMBL" id="MCK0538698.1"/>
    </source>
</evidence>
<dbReference type="CDD" id="cd05387">
    <property type="entry name" value="BY-kinase"/>
    <property type="match status" value="1"/>
</dbReference>
<dbReference type="RefSeq" id="WP_246953569.1">
    <property type="nucleotide sequence ID" value="NZ_JALKII010000012.1"/>
</dbReference>
<comment type="subcellular location">
    <subcellularLocation>
        <location evidence="1">Cell inner membrane</location>
        <topology evidence="1">Multi-pass membrane protein</topology>
    </subcellularLocation>
</comment>
<keyword evidence="9" id="KW-0067">ATP-binding</keyword>
<feature type="domain" description="AAA" evidence="17">
    <location>
        <begin position="559"/>
        <end position="693"/>
    </location>
</feature>
<keyword evidence="20" id="KW-1185">Reference proteome</keyword>
<evidence type="ECO:0000256" key="11">
    <source>
        <dbReference type="ARBA" id="ARBA00023136"/>
    </source>
</evidence>
<keyword evidence="5 19" id="KW-0808">Transferase</keyword>
<comment type="caution">
    <text evidence="19">The sequence shown here is derived from an EMBL/GenBank/DDBJ whole genome shotgun (WGS) entry which is preliminary data.</text>
</comment>
<dbReference type="NCBIfam" id="TIGR01007">
    <property type="entry name" value="eps_fam"/>
    <property type="match status" value="1"/>
</dbReference>
<dbReference type="Pfam" id="PF13807">
    <property type="entry name" value="GNVR"/>
    <property type="match status" value="1"/>
</dbReference>
<keyword evidence="4" id="KW-0997">Cell inner membrane</keyword>
<protein>
    <submittedName>
        <fullName evidence="19">Polysaccharide biosynthesis tyrosine autokinase</fullName>
        <ecNumber evidence="19">2.7.10.2</ecNumber>
    </submittedName>
</protein>
<keyword evidence="6 15" id="KW-0812">Transmembrane</keyword>
<evidence type="ECO:0000256" key="12">
    <source>
        <dbReference type="ARBA" id="ARBA00023137"/>
    </source>
</evidence>
<keyword evidence="8" id="KW-0418">Kinase</keyword>
<evidence type="ECO:0000256" key="4">
    <source>
        <dbReference type="ARBA" id="ARBA00022519"/>
    </source>
</evidence>
<dbReference type="Pfam" id="PF02706">
    <property type="entry name" value="Wzz"/>
    <property type="match status" value="1"/>
</dbReference>
<evidence type="ECO:0000256" key="13">
    <source>
        <dbReference type="ARBA" id="ARBA00053015"/>
    </source>
</evidence>
<feature type="transmembrane region" description="Helical" evidence="15">
    <location>
        <begin position="444"/>
        <end position="467"/>
    </location>
</feature>
<evidence type="ECO:0000256" key="9">
    <source>
        <dbReference type="ARBA" id="ARBA00022840"/>
    </source>
</evidence>
<dbReference type="SUPFAM" id="SSF52540">
    <property type="entry name" value="P-loop containing nucleoside triphosphate hydrolases"/>
    <property type="match status" value="1"/>
</dbReference>
<evidence type="ECO:0000259" key="18">
    <source>
        <dbReference type="Pfam" id="PF13807"/>
    </source>
</evidence>
<dbReference type="InterPro" id="IPR050445">
    <property type="entry name" value="Bact_polysacc_biosynth/exp"/>
</dbReference>
<evidence type="ECO:0000256" key="10">
    <source>
        <dbReference type="ARBA" id="ARBA00022989"/>
    </source>
</evidence>
<accession>A0ABT0EAD2</accession>
<dbReference type="Proteomes" id="UP001165524">
    <property type="component" value="Unassembled WGS sequence"/>
</dbReference>
<evidence type="ECO:0000256" key="2">
    <source>
        <dbReference type="ARBA" id="ARBA00008883"/>
    </source>
</evidence>
<dbReference type="PANTHER" id="PTHR32309">
    <property type="entry name" value="TYROSINE-PROTEIN KINASE"/>
    <property type="match status" value="1"/>
</dbReference>
<reference evidence="19" key="1">
    <citation type="submission" date="2022-04" db="EMBL/GenBank/DDBJ databases">
        <title>Alcanivorax sp. CY1518 draft genome sequence.</title>
        <authorList>
            <person name="Zhao G."/>
            <person name="An M."/>
        </authorList>
    </citation>
    <scope>NUCLEOTIDE SEQUENCE</scope>
    <source>
        <strain evidence="19">CY1518</strain>
    </source>
</reference>
<dbReference type="EC" id="2.7.10.2" evidence="19"/>
<feature type="transmembrane region" description="Helical" evidence="15">
    <location>
        <begin position="39"/>
        <end position="61"/>
    </location>
</feature>
<evidence type="ECO:0000256" key="3">
    <source>
        <dbReference type="ARBA" id="ARBA00022475"/>
    </source>
</evidence>
<evidence type="ECO:0000256" key="14">
    <source>
        <dbReference type="SAM" id="Coils"/>
    </source>
</evidence>
<keyword evidence="12" id="KW-0829">Tyrosine-protein kinase</keyword>
<evidence type="ECO:0000256" key="15">
    <source>
        <dbReference type="SAM" id="Phobius"/>
    </source>
</evidence>
<keyword evidence="3" id="KW-1003">Cell membrane</keyword>
<keyword evidence="10 15" id="KW-1133">Transmembrane helix</keyword>
<feature type="coiled-coil region" evidence="14">
    <location>
        <begin position="273"/>
        <end position="386"/>
    </location>
</feature>
<gene>
    <name evidence="19" type="ORF">MU846_13365</name>
</gene>
<evidence type="ECO:0000256" key="8">
    <source>
        <dbReference type="ARBA" id="ARBA00022777"/>
    </source>
</evidence>
<evidence type="ECO:0000256" key="5">
    <source>
        <dbReference type="ARBA" id="ARBA00022679"/>
    </source>
</evidence>
<dbReference type="PANTHER" id="PTHR32309:SF32">
    <property type="entry name" value="TYROSINE-PROTEIN KINASE ETK-RELATED"/>
    <property type="match status" value="1"/>
</dbReference>
<dbReference type="EMBL" id="JALKII010000012">
    <property type="protein sequence ID" value="MCK0538698.1"/>
    <property type="molecule type" value="Genomic_DNA"/>
</dbReference>
<dbReference type="InterPro" id="IPR003856">
    <property type="entry name" value="LPS_length_determ_N"/>
</dbReference>
<dbReference type="Gene3D" id="3.40.50.300">
    <property type="entry name" value="P-loop containing nucleotide triphosphate hydrolases"/>
    <property type="match status" value="1"/>
</dbReference>
<dbReference type="Pfam" id="PF13614">
    <property type="entry name" value="AAA_31"/>
    <property type="match status" value="1"/>
</dbReference>
<dbReference type="Pfam" id="PF23607">
    <property type="entry name" value="WZC_N"/>
    <property type="match status" value="1"/>
</dbReference>